<dbReference type="Pfam" id="PF08982">
    <property type="entry name" value="AtaL"/>
    <property type="match status" value="1"/>
</dbReference>
<evidence type="ECO:0000313" key="1">
    <source>
        <dbReference type="EMBL" id="CZT21190.1"/>
    </source>
</evidence>
<dbReference type="EMBL" id="FJUY01000010">
    <property type="protein sequence ID" value="CZT21190.1"/>
    <property type="molecule type" value="Genomic_DNA"/>
</dbReference>
<proteinExistence type="predicted"/>
<organism evidence="1 2">
    <name type="scientific">Ramularia collo-cygni</name>
    <dbReference type="NCBI Taxonomy" id="112498"/>
    <lineage>
        <taxon>Eukaryota</taxon>
        <taxon>Fungi</taxon>
        <taxon>Dikarya</taxon>
        <taxon>Ascomycota</taxon>
        <taxon>Pezizomycotina</taxon>
        <taxon>Dothideomycetes</taxon>
        <taxon>Dothideomycetidae</taxon>
        <taxon>Mycosphaerellales</taxon>
        <taxon>Mycosphaerellaceae</taxon>
        <taxon>Ramularia</taxon>
    </lineage>
</organism>
<dbReference type="InterPro" id="IPR015075">
    <property type="entry name" value="AtaL"/>
</dbReference>
<reference evidence="1 2" key="1">
    <citation type="submission" date="2016-03" db="EMBL/GenBank/DDBJ databases">
        <authorList>
            <person name="Ploux O."/>
        </authorList>
    </citation>
    <scope>NUCLEOTIDE SEQUENCE [LARGE SCALE GENOMIC DNA]</scope>
    <source>
        <strain evidence="1 2">URUG2</strain>
    </source>
</reference>
<sequence length="191" mass="20950">MSTSTFECNVAYSVLVNKGLSIDHSDVLSFAEMWEGIRRGSSHPHEFAPYVSDCQILSGSGNRFSRRLTLADGAVHTASGSFLDQDVVIAEGLHVEAITTASGAKTTWFVSRDGSPGSNEDTDIVLNAVYELKMSDVTPGSDQANQITRDYSALALKACRDGIETIREWKRQGRLEKFRVEREAGRVYEGP</sequence>
<dbReference type="STRING" id="112498.A0A2D3V6X3"/>
<keyword evidence="2" id="KW-1185">Reference proteome</keyword>
<evidence type="ECO:0000313" key="2">
    <source>
        <dbReference type="Proteomes" id="UP000225277"/>
    </source>
</evidence>
<dbReference type="AlphaFoldDB" id="A0A2D3V6X3"/>
<gene>
    <name evidence="1" type="ORF">RCC_07052</name>
</gene>
<dbReference type="SUPFAM" id="SSF55961">
    <property type="entry name" value="Bet v1-like"/>
    <property type="match status" value="1"/>
</dbReference>
<dbReference type="Gene3D" id="3.30.530.20">
    <property type="match status" value="1"/>
</dbReference>
<dbReference type="Proteomes" id="UP000225277">
    <property type="component" value="Unassembled WGS sequence"/>
</dbReference>
<dbReference type="RefSeq" id="XP_023628079.1">
    <property type="nucleotide sequence ID" value="XM_023772311.1"/>
</dbReference>
<dbReference type="InterPro" id="IPR023393">
    <property type="entry name" value="START-like_dom_sf"/>
</dbReference>
<protein>
    <submittedName>
        <fullName evidence="1">Uncharacterized protein</fullName>
    </submittedName>
</protein>
<accession>A0A2D3V6X3</accession>
<dbReference type="OrthoDB" id="2320332at2759"/>
<name>A0A2D3V6X3_9PEZI</name>
<dbReference type="GeneID" id="35602173"/>